<organism evidence="1 2">
    <name type="scientific">Saltatorellus ferox</name>
    <dbReference type="NCBI Taxonomy" id="2528018"/>
    <lineage>
        <taxon>Bacteria</taxon>
        <taxon>Pseudomonadati</taxon>
        <taxon>Planctomycetota</taxon>
        <taxon>Planctomycetia</taxon>
        <taxon>Planctomycetia incertae sedis</taxon>
        <taxon>Saltatorellus</taxon>
    </lineage>
</organism>
<dbReference type="Proteomes" id="UP000320390">
    <property type="component" value="Chromosome"/>
</dbReference>
<dbReference type="EMBL" id="CP036434">
    <property type="protein sequence ID" value="QDV05129.1"/>
    <property type="molecule type" value="Genomic_DNA"/>
</dbReference>
<name>A0A518EM13_9BACT</name>
<accession>A0A518EM13</accession>
<evidence type="ECO:0000313" key="2">
    <source>
        <dbReference type="Proteomes" id="UP000320390"/>
    </source>
</evidence>
<evidence type="ECO:0000313" key="1">
    <source>
        <dbReference type="EMBL" id="QDV05129.1"/>
    </source>
</evidence>
<keyword evidence="2" id="KW-1185">Reference proteome</keyword>
<dbReference type="AlphaFoldDB" id="A0A518EM13"/>
<proteinExistence type="predicted"/>
<sequence length="575" mass="61259">MLDCGPSDRIQIIPFACYLSNPRKIVLERSKTMTLSHSPFLLKSLVPTAGIALLASTLAPVAAAQGSGVDPVPARGMVSGMPSGIIVKTAVAPPGTTVHSGILIKAPGDQFQNYPESWDSTSAEDRPDYSMAAMFPNLTDIQIDAHSTGNGFLPPLDQNGRLSLNGNNWLAFAASVAYEPATSYQLGSVWREAADGARGGDSDIGSFYFADSQGIDSTYVGEYFLETPSHLMGLPSSTSSLHDIVALDYGMGAISYNGANRTSVFFPIEGEYYFSVTRAWAAAHPTPDFAIDPNASTWVAPHGGDIYKLTWTFDSFTSQGTWSSPELCKTASELGLDPGGSGILAGDVDALSVTMQGQRILFSATKDSTFNLSGDPSQLMVYDDAANPKVVPAKAADGVKLTDKIKVTDNVPSNSNEIDGVCDFDPEAGHVGAALGTSVGHYSTIPEQPAFISVAANRENGSPASDHVVAQVTGWGSATPMNCKVVLYTKVVEYPAGPNSPFDFATPFDRSTWYTVGVQDRTPSDEDNEFLFRGPYSSVSLQSKVFAFYAQLYDMSQQPPALINETPVSLLYTKE</sequence>
<gene>
    <name evidence="1" type="ORF">Poly30_06240</name>
</gene>
<protein>
    <submittedName>
        <fullName evidence="1">Uncharacterized protein</fullName>
    </submittedName>
</protein>
<reference evidence="1 2" key="1">
    <citation type="submission" date="2019-02" db="EMBL/GenBank/DDBJ databases">
        <title>Deep-cultivation of Planctomycetes and their phenomic and genomic characterization uncovers novel biology.</title>
        <authorList>
            <person name="Wiegand S."/>
            <person name="Jogler M."/>
            <person name="Boedeker C."/>
            <person name="Pinto D."/>
            <person name="Vollmers J."/>
            <person name="Rivas-Marin E."/>
            <person name="Kohn T."/>
            <person name="Peeters S.H."/>
            <person name="Heuer A."/>
            <person name="Rast P."/>
            <person name="Oberbeckmann S."/>
            <person name="Bunk B."/>
            <person name="Jeske O."/>
            <person name="Meyerdierks A."/>
            <person name="Storesund J.E."/>
            <person name="Kallscheuer N."/>
            <person name="Luecker S."/>
            <person name="Lage O.M."/>
            <person name="Pohl T."/>
            <person name="Merkel B.J."/>
            <person name="Hornburger P."/>
            <person name="Mueller R.-W."/>
            <person name="Bruemmer F."/>
            <person name="Labrenz M."/>
            <person name="Spormann A.M."/>
            <person name="Op den Camp H."/>
            <person name="Overmann J."/>
            <person name="Amann R."/>
            <person name="Jetten M.S.M."/>
            <person name="Mascher T."/>
            <person name="Medema M.H."/>
            <person name="Devos D.P."/>
            <person name="Kaster A.-K."/>
            <person name="Ovreas L."/>
            <person name="Rohde M."/>
            <person name="Galperin M.Y."/>
            <person name="Jogler C."/>
        </authorList>
    </citation>
    <scope>NUCLEOTIDE SEQUENCE [LARGE SCALE GENOMIC DNA]</scope>
    <source>
        <strain evidence="1 2">Poly30</strain>
    </source>
</reference>